<evidence type="ECO:0000256" key="1">
    <source>
        <dbReference type="ARBA" id="ARBA00007261"/>
    </source>
</evidence>
<dbReference type="RefSeq" id="WP_394462544.1">
    <property type="nucleotide sequence ID" value="NZ_JBIGHZ010000005.1"/>
</dbReference>
<feature type="domain" description="Peptidase M16 C-terminal" evidence="4">
    <location>
        <begin position="679"/>
        <end position="861"/>
    </location>
</feature>
<dbReference type="Pfam" id="PF00675">
    <property type="entry name" value="Peptidase_M16"/>
    <property type="match status" value="1"/>
</dbReference>
<reference evidence="5 6" key="1">
    <citation type="submission" date="2024-08" db="EMBL/GenBank/DDBJ databases">
        <authorList>
            <person name="Lu H."/>
        </authorList>
    </citation>
    <scope>NUCLEOTIDE SEQUENCE [LARGE SCALE GENOMIC DNA]</scope>
    <source>
        <strain evidence="5 6">BYS180W</strain>
    </source>
</reference>
<accession>A0ABW7FYK9</accession>
<organism evidence="5 6">
    <name type="scientific">Roseateles rivi</name>
    <dbReference type="NCBI Taxonomy" id="3299028"/>
    <lineage>
        <taxon>Bacteria</taxon>
        <taxon>Pseudomonadati</taxon>
        <taxon>Pseudomonadota</taxon>
        <taxon>Betaproteobacteria</taxon>
        <taxon>Burkholderiales</taxon>
        <taxon>Sphaerotilaceae</taxon>
        <taxon>Roseateles</taxon>
    </lineage>
</organism>
<dbReference type="InterPro" id="IPR007863">
    <property type="entry name" value="Peptidase_M16_C"/>
</dbReference>
<dbReference type="InterPro" id="IPR011249">
    <property type="entry name" value="Metalloenz_LuxS/M16"/>
</dbReference>
<dbReference type="PANTHER" id="PTHR11851:SF49">
    <property type="entry name" value="MITOCHONDRIAL-PROCESSING PEPTIDASE SUBUNIT ALPHA"/>
    <property type="match status" value="1"/>
</dbReference>
<sequence length="930" mass="102308">MKNTHLGPALHALALALSLAWPMSTLAAPAKASTPSTQAAAKPQLAVRAEFVREMGGISEYRLPNGLQILLFSDEAQSTTTVNITYRVGSRHEVVGEYGMAHLLEHLLFKDTPKHKDIPGAMAARGVRFNGTTTVDRTNYFGSFNAKPETLDFVLALEADRMVNNPVAQSDLDKEMSVVRNEFERAENQPMQVLSQRVAAAAYAWHPYGKPTIGSRSDIEKVSIDKLRAFYKRYYRPDNATLLVAGKFDVEATLARIQTHFGPVARPAEPIVQPYTVEPAQDGERSVVVRRVGGQPLLLNHYHVPAISHPDTPALIVYSALLSLRPSGQLYKGMTETKKALGAGLQSGGGVEPGGASLFAVLPPDADVDKIERELQDIVEGRSLKPFDEAQLQRVRDMVALGYREAMKNPEGLIQSLSGLVAAGDWRLLFQLIEDLPKVTLADVERVRKHYFRAANRTSGRYLPAQEVTRVEIPAAPPLVQRLADLKGPPKVEQGEVFEPTPERLTQRTQVQRLPSGIELLSLNKQTRGNTVVLKLDLRWGERDATFARAGTDVVAQLLSEGSASLDKQALQDTMLKLRANLSVASEDQGATLTLTTEKDTLIPALKIAAELMQQPRLPQDALERVRKSVLASLQGARQDLGALRREAVREHYNKAYGVSYGHPDYQQSLDDRIYKIQKLTLEEVRAFHQDYWSANEARVSVVGALPEGLAQAVEQYFGSWKKPQAARFVRHEAKHQAVPSARFDVVAKDKANAVVHLQQNLPISQRDADYSALVLAAQVFGESGLSSRLSQRVRQKEGLSYGISADLNAPYWGQAGDLSISASCAPDKRDAVLAAVQDELQRMQQQPISAEELERARTQLLEARKQGRSAESNLAAQLLNQAARGTSWADVQAFEQALRAVTPEQASAAWRRVVRSDGFVISTAGDFKS</sequence>
<evidence type="ECO:0000313" key="6">
    <source>
        <dbReference type="Proteomes" id="UP001606099"/>
    </source>
</evidence>
<dbReference type="Proteomes" id="UP001606099">
    <property type="component" value="Unassembled WGS sequence"/>
</dbReference>
<dbReference type="PANTHER" id="PTHR11851">
    <property type="entry name" value="METALLOPROTEASE"/>
    <property type="match status" value="1"/>
</dbReference>
<keyword evidence="2" id="KW-0732">Signal</keyword>
<feature type="signal peptide" evidence="2">
    <location>
        <begin position="1"/>
        <end position="27"/>
    </location>
</feature>
<dbReference type="Pfam" id="PF05193">
    <property type="entry name" value="Peptidase_M16_C"/>
    <property type="match status" value="2"/>
</dbReference>
<evidence type="ECO:0000256" key="2">
    <source>
        <dbReference type="SAM" id="SignalP"/>
    </source>
</evidence>
<evidence type="ECO:0000259" key="3">
    <source>
        <dbReference type="Pfam" id="PF00675"/>
    </source>
</evidence>
<dbReference type="EMBL" id="JBIGHZ010000005">
    <property type="protein sequence ID" value="MFG6449399.1"/>
    <property type="molecule type" value="Genomic_DNA"/>
</dbReference>
<feature type="domain" description="Peptidase M16 N-terminal" evidence="3">
    <location>
        <begin position="70"/>
        <end position="214"/>
    </location>
</feature>
<feature type="domain" description="Peptidase M16 C-terminal" evidence="4">
    <location>
        <begin position="221"/>
        <end position="397"/>
    </location>
</feature>
<comment type="similarity">
    <text evidence="1">Belongs to the peptidase M16 family.</text>
</comment>
<protein>
    <submittedName>
        <fullName evidence="5">M16 family metallopeptidase</fullName>
    </submittedName>
</protein>
<dbReference type="Gene3D" id="3.30.830.10">
    <property type="entry name" value="Metalloenzyme, LuxS/M16 peptidase-like"/>
    <property type="match status" value="4"/>
</dbReference>
<gene>
    <name evidence="5" type="ORF">ACG0Z6_14315</name>
</gene>
<dbReference type="InterPro" id="IPR011765">
    <property type="entry name" value="Pept_M16_N"/>
</dbReference>
<keyword evidence="6" id="KW-1185">Reference proteome</keyword>
<dbReference type="SUPFAM" id="SSF63411">
    <property type="entry name" value="LuxS/MPP-like metallohydrolase"/>
    <property type="match status" value="4"/>
</dbReference>
<dbReference type="InterPro" id="IPR050361">
    <property type="entry name" value="MPP/UQCRC_Complex"/>
</dbReference>
<comment type="caution">
    <text evidence="5">The sequence shown here is derived from an EMBL/GenBank/DDBJ whole genome shotgun (WGS) entry which is preliminary data.</text>
</comment>
<evidence type="ECO:0000313" key="5">
    <source>
        <dbReference type="EMBL" id="MFG6449399.1"/>
    </source>
</evidence>
<proteinExistence type="inferred from homology"/>
<name>A0ABW7FYK9_9BURK</name>
<evidence type="ECO:0000259" key="4">
    <source>
        <dbReference type="Pfam" id="PF05193"/>
    </source>
</evidence>
<feature type="chain" id="PRO_5045065727" evidence="2">
    <location>
        <begin position="28"/>
        <end position="930"/>
    </location>
</feature>